<dbReference type="OrthoDB" id="8645235at2"/>
<evidence type="ECO:0000313" key="1">
    <source>
        <dbReference type="EMBL" id="OEH81481.1"/>
    </source>
</evidence>
<dbReference type="EMBL" id="MIEK01000045">
    <property type="protein sequence ID" value="OEH81481.1"/>
    <property type="molecule type" value="Genomic_DNA"/>
</dbReference>
<evidence type="ECO:0000313" key="2">
    <source>
        <dbReference type="Proteomes" id="UP000095256"/>
    </source>
</evidence>
<evidence type="ECO:0008006" key="3">
    <source>
        <dbReference type="Google" id="ProtNLM"/>
    </source>
</evidence>
<name>A0A1E5KUD3_9ENTE</name>
<dbReference type="AlphaFoldDB" id="A0A1E5KUD3"/>
<comment type="caution">
    <text evidence="1">The sequence shown here is derived from an EMBL/GenBank/DDBJ whole genome shotgun (WGS) entry which is preliminary data.</text>
</comment>
<keyword evidence="2" id="KW-1185">Reference proteome</keyword>
<reference evidence="1 2" key="1">
    <citation type="submission" date="2016-09" db="EMBL/GenBank/DDBJ databases">
        <authorList>
            <person name="Capua I."/>
            <person name="De Benedictis P."/>
            <person name="Joannis T."/>
            <person name="Lombin L.H."/>
            <person name="Cattoli G."/>
        </authorList>
    </citation>
    <scope>NUCLEOTIDE SEQUENCE [LARGE SCALE GENOMIC DNA]</scope>
    <source>
        <strain evidence="1 2">LMG 25899</strain>
    </source>
</reference>
<dbReference type="STRING" id="762845.BCR26_04345"/>
<accession>A0A1E5KUD3</accession>
<protein>
    <recommendedName>
        <fullName evidence="3">NERD domain-containing protein</fullName>
    </recommendedName>
</protein>
<organism evidence="1 2">
    <name type="scientific">Enterococcus rivorum</name>
    <dbReference type="NCBI Taxonomy" id="762845"/>
    <lineage>
        <taxon>Bacteria</taxon>
        <taxon>Bacillati</taxon>
        <taxon>Bacillota</taxon>
        <taxon>Bacilli</taxon>
        <taxon>Lactobacillales</taxon>
        <taxon>Enterococcaceae</taxon>
        <taxon>Enterococcus</taxon>
    </lineage>
</organism>
<sequence>MYKEYNADFDLFKFRKQISPKDEVDLIIKKALQSYFDQGVDAFCTALKVSGILIGDNLSLKNKFLVRLSDEIERIGSKKDIHFWNEFKRKVLLINKFENQFFSYRDSFFANNLTKQEINGELLVVAAEVYMNILAVPFSENVRIINGNDTIENRMNIYDAFIGFVSHVIKYFIKQEVLFKTSSKIYSESDIDTASKHFIFDAQWDDLMDIKEFFCFSDISIKEEANEFYVEIADQKFDKSVLISNFREKNYMASMADTINFELKFVEHQFDTMRKRANYISFVQIQRMLGTENMDNKIWTVSLEKWMNAYFFIKELSSKKLKKRRNINKLSELCVVHNKSWWVKELMKYDSSITEKEAMKIINVFTFDGNSKDLIDNPLIAFKDQLVLVPSITFQLLPEIALVSMFTHKGAQVNFKGYEFEKRLKKKLQEVGICAEQIASHPKNKTNKSNRESDLIFILNRTLFIVECKSIVPPYTIKDHAKTNSKIINEIEKFKVNADYFSENKDLVLKKLNKKKDIEIKEVVKIFVTSSTLGVAGLFNDIYVIDEAALNAFISRNPPVVRDTDMNIYFRQENWAFEGKITAAKFKEFLRNPPSLKAMEDMLVREWKTVGNLHILRYSKNMPSKFLNVSVDDIDKDEQQYWQSILE</sequence>
<dbReference type="RefSeq" id="WP_069699536.1">
    <property type="nucleotide sequence ID" value="NZ_JAGGMA010000013.1"/>
</dbReference>
<dbReference type="Proteomes" id="UP000095256">
    <property type="component" value="Unassembled WGS sequence"/>
</dbReference>
<proteinExistence type="predicted"/>
<gene>
    <name evidence="1" type="ORF">BCR26_04345</name>
</gene>